<feature type="binding site" evidence="9">
    <location>
        <begin position="141"/>
        <end position="148"/>
    </location>
    <ligand>
        <name>GTP</name>
        <dbReference type="ChEBI" id="CHEBI:37565"/>
    </ligand>
</feature>
<dbReference type="GO" id="GO:0005525">
    <property type="term" value="F:GTP binding"/>
    <property type="evidence" value="ECO:0007669"/>
    <property type="project" value="UniProtKB-UniRule"/>
</dbReference>
<dbReference type="InterPro" id="IPR003593">
    <property type="entry name" value="AAA+_ATPase"/>
</dbReference>
<keyword evidence="1 9" id="KW-1003">Cell membrane</keyword>
<dbReference type="OrthoDB" id="9804720at2"/>
<dbReference type="GO" id="GO:0005737">
    <property type="term" value="C:cytoplasm"/>
    <property type="evidence" value="ECO:0007669"/>
    <property type="project" value="UniProtKB-SubCell"/>
</dbReference>
<dbReference type="SMART" id="SM00382">
    <property type="entry name" value="AAA"/>
    <property type="match status" value="1"/>
</dbReference>
<evidence type="ECO:0000313" key="11">
    <source>
        <dbReference type="EMBL" id="AVP96301.1"/>
    </source>
</evidence>
<evidence type="ECO:0000256" key="8">
    <source>
        <dbReference type="ARBA" id="ARBA00048027"/>
    </source>
</evidence>
<dbReference type="SUPFAM" id="SSF47364">
    <property type="entry name" value="Domain of the SRP/SRP receptor G-proteins"/>
    <property type="match status" value="1"/>
</dbReference>
<dbReference type="RefSeq" id="WP_106890230.1">
    <property type="nucleotide sequence ID" value="NZ_CP027860.1"/>
</dbReference>
<keyword evidence="4 9" id="KW-0378">Hydrolase</keyword>
<comment type="subcellular location">
    <subcellularLocation>
        <location evidence="9">Cell membrane</location>
        <topology evidence="9">Peripheral membrane protein</topology>
        <orientation evidence="9">Cytoplasmic side</orientation>
    </subcellularLocation>
    <subcellularLocation>
        <location evidence="9">Cytoplasm</location>
    </subcellularLocation>
</comment>
<dbReference type="FunFam" id="3.40.50.300:FF:000053">
    <property type="entry name" value="Signal recognition particle receptor FtsY"/>
    <property type="match status" value="1"/>
</dbReference>
<keyword evidence="3 9" id="KW-0547">Nucleotide-binding</keyword>
<dbReference type="GO" id="GO:0006614">
    <property type="term" value="P:SRP-dependent cotranslational protein targeting to membrane"/>
    <property type="evidence" value="ECO:0007669"/>
    <property type="project" value="InterPro"/>
</dbReference>
<dbReference type="KEGG" id="xba:C7S18_03450"/>
<reference evidence="11 12" key="2">
    <citation type="submission" date="2018-03" db="EMBL/GenBank/DDBJ databases">
        <authorList>
            <person name="Keele B.F."/>
        </authorList>
    </citation>
    <scope>NUCLEOTIDE SEQUENCE [LARGE SCALE GENOMIC DNA]</scope>
    <source>
        <strain evidence="11 12">D13</strain>
    </source>
</reference>
<keyword evidence="5 9" id="KW-0342">GTP-binding</keyword>
<evidence type="ECO:0000256" key="9">
    <source>
        <dbReference type="HAMAP-Rule" id="MF_00920"/>
    </source>
</evidence>
<dbReference type="Gene3D" id="3.40.50.300">
    <property type="entry name" value="P-loop containing nucleotide triphosphate hydrolases"/>
    <property type="match status" value="1"/>
</dbReference>
<gene>
    <name evidence="9" type="primary">ftsY</name>
    <name evidence="11" type="ORF">C7S18_03450</name>
</gene>
<dbReference type="Gene3D" id="1.20.120.140">
    <property type="entry name" value="Signal recognition particle SRP54, nucleotide-binding domain"/>
    <property type="match status" value="1"/>
</dbReference>
<name>A0A2P1PN86_9GAMM</name>
<proteinExistence type="inferred from homology"/>
<dbReference type="InterPro" id="IPR013822">
    <property type="entry name" value="Signal_recog_particl_SRP54_hlx"/>
</dbReference>
<comment type="similarity">
    <text evidence="9">Belongs to the GTP-binding SRP family. FtsY subfamily.</text>
</comment>
<dbReference type="CDD" id="cd17874">
    <property type="entry name" value="FtsY"/>
    <property type="match status" value="1"/>
</dbReference>
<evidence type="ECO:0000256" key="3">
    <source>
        <dbReference type="ARBA" id="ARBA00022741"/>
    </source>
</evidence>
<dbReference type="SMART" id="SM00962">
    <property type="entry name" value="SRP54"/>
    <property type="match status" value="1"/>
</dbReference>
<dbReference type="Proteomes" id="UP000241074">
    <property type="component" value="Chromosome"/>
</dbReference>
<accession>A0A2P1PN86</accession>
<dbReference type="PANTHER" id="PTHR43134:SF1">
    <property type="entry name" value="SIGNAL RECOGNITION PARTICLE RECEPTOR SUBUNIT ALPHA"/>
    <property type="match status" value="1"/>
</dbReference>
<evidence type="ECO:0000256" key="7">
    <source>
        <dbReference type="ARBA" id="ARBA00023170"/>
    </source>
</evidence>
<organism evidence="11 12">
    <name type="scientific">Ahniella affigens</name>
    <dbReference type="NCBI Taxonomy" id="2021234"/>
    <lineage>
        <taxon>Bacteria</taxon>
        <taxon>Pseudomonadati</taxon>
        <taxon>Pseudomonadota</taxon>
        <taxon>Gammaproteobacteria</taxon>
        <taxon>Lysobacterales</taxon>
        <taxon>Rhodanobacteraceae</taxon>
        <taxon>Ahniella</taxon>
    </lineage>
</organism>
<evidence type="ECO:0000256" key="6">
    <source>
        <dbReference type="ARBA" id="ARBA00023136"/>
    </source>
</evidence>
<feature type="domain" description="SRP54-type proteins GTP-binding" evidence="10">
    <location>
        <begin position="308"/>
        <end position="321"/>
    </location>
</feature>
<comment type="catalytic activity">
    <reaction evidence="8 9">
        <text>GTP + H2O = GDP + phosphate + H(+)</text>
        <dbReference type="Rhea" id="RHEA:19669"/>
        <dbReference type="ChEBI" id="CHEBI:15377"/>
        <dbReference type="ChEBI" id="CHEBI:15378"/>
        <dbReference type="ChEBI" id="CHEBI:37565"/>
        <dbReference type="ChEBI" id="CHEBI:43474"/>
        <dbReference type="ChEBI" id="CHEBI:58189"/>
        <dbReference type="EC" id="3.6.5.4"/>
    </reaction>
</comment>
<dbReference type="GO" id="GO:0005047">
    <property type="term" value="F:signal recognition particle binding"/>
    <property type="evidence" value="ECO:0007669"/>
    <property type="project" value="TreeGrafter"/>
</dbReference>
<dbReference type="InterPro" id="IPR027417">
    <property type="entry name" value="P-loop_NTPase"/>
</dbReference>
<keyword evidence="7 9" id="KW-0675">Receptor</keyword>
<dbReference type="Pfam" id="PF00448">
    <property type="entry name" value="SRP54"/>
    <property type="match status" value="1"/>
</dbReference>
<comment type="subunit">
    <text evidence="9">Part of the signal recognition particle protein translocation system, which is composed of SRP and FtsY. SRP is a ribonucleoprotein composed of Ffh and a 4.5S RNA molecule.</text>
</comment>
<dbReference type="EMBL" id="CP027860">
    <property type="protein sequence ID" value="AVP96301.1"/>
    <property type="molecule type" value="Genomic_DNA"/>
</dbReference>
<keyword evidence="2 9" id="KW-0963">Cytoplasm</keyword>
<dbReference type="PANTHER" id="PTHR43134">
    <property type="entry name" value="SIGNAL RECOGNITION PARTICLE RECEPTOR SUBUNIT ALPHA"/>
    <property type="match status" value="1"/>
</dbReference>
<evidence type="ECO:0000259" key="10">
    <source>
        <dbReference type="PROSITE" id="PS00300"/>
    </source>
</evidence>
<dbReference type="SUPFAM" id="SSF52540">
    <property type="entry name" value="P-loop containing nucleoside triphosphate hydrolases"/>
    <property type="match status" value="1"/>
</dbReference>
<dbReference type="EC" id="3.6.5.4" evidence="9"/>
<feature type="binding site" evidence="9">
    <location>
        <begin position="287"/>
        <end position="290"/>
    </location>
    <ligand>
        <name>GTP</name>
        <dbReference type="ChEBI" id="CHEBI:37565"/>
    </ligand>
</feature>
<dbReference type="GO" id="GO:0005886">
    <property type="term" value="C:plasma membrane"/>
    <property type="evidence" value="ECO:0007669"/>
    <property type="project" value="UniProtKB-SubCell"/>
</dbReference>
<evidence type="ECO:0000256" key="1">
    <source>
        <dbReference type="ARBA" id="ARBA00022475"/>
    </source>
</evidence>
<dbReference type="InterPro" id="IPR004390">
    <property type="entry name" value="SR_rcpt_FtsY"/>
</dbReference>
<dbReference type="PROSITE" id="PS00300">
    <property type="entry name" value="SRP54"/>
    <property type="match status" value="1"/>
</dbReference>
<dbReference type="InterPro" id="IPR000897">
    <property type="entry name" value="SRP54_GTPase_dom"/>
</dbReference>
<evidence type="ECO:0000256" key="5">
    <source>
        <dbReference type="ARBA" id="ARBA00023134"/>
    </source>
</evidence>
<dbReference type="GO" id="GO:0003924">
    <property type="term" value="F:GTPase activity"/>
    <property type="evidence" value="ECO:0007669"/>
    <property type="project" value="UniProtKB-UniRule"/>
</dbReference>
<evidence type="ECO:0000313" key="12">
    <source>
        <dbReference type="Proteomes" id="UP000241074"/>
    </source>
</evidence>
<dbReference type="Pfam" id="PF02881">
    <property type="entry name" value="SRP54_N"/>
    <property type="match status" value="1"/>
</dbReference>
<protein>
    <recommendedName>
        <fullName evidence="9">Signal recognition particle receptor FtsY</fullName>
        <shortName evidence="9">SRP receptor</shortName>
        <ecNumber evidence="9">3.6.5.4</ecNumber>
    </recommendedName>
</protein>
<dbReference type="SMART" id="SM00963">
    <property type="entry name" value="SRP54_N"/>
    <property type="match status" value="1"/>
</dbReference>
<reference evidence="11 12" key="1">
    <citation type="submission" date="2018-03" db="EMBL/GenBank/DDBJ databases">
        <title>Ahniella affigens gen. nov., sp. nov., a gammaproteobacterium isolated from sandy soil near a stream.</title>
        <authorList>
            <person name="Ko Y."/>
            <person name="Kim J.-H."/>
        </authorList>
    </citation>
    <scope>NUCLEOTIDE SEQUENCE [LARGE SCALE GENOMIC DNA]</scope>
    <source>
        <strain evidence="11 12">D13</strain>
    </source>
</reference>
<dbReference type="NCBIfam" id="TIGR00064">
    <property type="entry name" value="ftsY"/>
    <property type="match status" value="1"/>
</dbReference>
<dbReference type="InterPro" id="IPR036225">
    <property type="entry name" value="SRP/SRP_N"/>
</dbReference>
<dbReference type="InterPro" id="IPR042101">
    <property type="entry name" value="SRP54_N_sf"/>
</dbReference>
<comment type="function">
    <text evidence="9">Involved in targeting and insertion of nascent membrane proteins into the cytoplasmic membrane. Acts as a receptor for the complex formed by the signal recognition particle (SRP) and the ribosome-nascent chain (RNC). Interaction with SRP-RNC leads to the transfer of the RNC complex to the Sec translocase for insertion into the membrane, the hydrolysis of GTP by both Ffh and FtsY, and the dissociation of the SRP-FtsY complex into the individual components.</text>
</comment>
<evidence type="ECO:0000256" key="2">
    <source>
        <dbReference type="ARBA" id="ARBA00022490"/>
    </source>
</evidence>
<keyword evidence="6 9" id="KW-0472">Membrane</keyword>
<evidence type="ECO:0000256" key="4">
    <source>
        <dbReference type="ARBA" id="ARBA00022801"/>
    </source>
</evidence>
<sequence length="343" mass="36426">MFSFFKKKPEVAAPIANPAPAEVSNAPELVDTSPLEQGNWRDRLRSSMLGRSLGALFSGNPKLDDALLDELETLLLTADVGVGATEDLLNRLRPKVQGREFADAAALMAAVRGHLLSLLRPVEKPLQIDSSKKPFVMLVVGINGAGKTTSIGKIARWLKLEGQSVMLAAGDTFRAAAVEQLKVWGERNQIPVIAQTGSADSASVIFDGLQAARARGADVLIADTAGRLHTQGGLMDELAKVKRVLTKLDPDAPHETLLVLDGNTGQNAVSQVRQFHQTVGLTGLVVTKLDGTAKGGVIFALAREFRIPIRFVGVGEGLIDLRTFDAEEFLDGLLPTDLGGGAG</sequence>
<dbReference type="HAMAP" id="MF_00920">
    <property type="entry name" value="FtsY"/>
    <property type="match status" value="1"/>
</dbReference>
<dbReference type="AlphaFoldDB" id="A0A2P1PN86"/>
<keyword evidence="12" id="KW-1185">Reference proteome</keyword>
<feature type="binding site" evidence="9">
    <location>
        <begin position="223"/>
        <end position="227"/>
    </location>
    <ligand>
        <name>GTP</name>
        <dbReference type="ChEBI" id="CHEBI:37565"/>
    </ligand>
</feature>